<evidence type="ECO:0000313" key="4">
    <source>
        <dbReference type="Proteomes" id="UP000216311"/>
    </source>
</evidence>
<dbReference type="Proteomes" id="UP000216311">
    <property type="component" value="Unassembled WGS sequence"/>
</dbReference>
<keyword evidence="2" id="KW-1133">Transmembrane helix</keyword>
<dbReference type="OrthoDB" id="3404379at2"/>
<accession>A0A255H4H5</accession>
<sequence length="185" mass="19988">MWTRRLPSWSSGTHPRKGPEMELVIVVIAVAVLGLASMVAVGKFGEMQANAVQDRYEPPLPAAGPIQGKDLAGVQFATSARGYDMAEVDQLMARMARELDERDRRAADAASANSPAEPRPAEVGPAEPRPVESRDPVSAEPNATRRRANRWRGKDEDGDERPAEKGDDDAWAPQRPGRGDAGPKA</sequence>
<organism evidence="3 4">
    <name type="scientific">Enemella dayhoffiae</name>
    <dbReference type="NCBI Taxonomy" id="2016507"/>
    <lineage>
        <taxon>Bacteria</taxon>
        <taxon>Bacillati</taxon>
        <taxon>Actinomycetota</taxon>
        <taxon>Actinomycetes</taxon>
        <taxon>Propionibacteriales</taxon>
        <taxon>Propionibacteriaceae</taxon>
        <taxon>Enemella</taxon>
    </lineage>
</organism>
<keyword evidence="2" id="KW-0812">Transmembrane</keyword>
<feature type="compositionally biased region" description="Basic and acidic residues" evidence="1">
    <location>
        <begin position="152"/>
        <end position="165"/>
    </location>
</feature>
<evidence type="ECO:0000256" key="2">
    <source>
        <dbReference type="SAM" id="Phobius"/>
    </source>
</evidence>
<evidence type="ECO:0008006" key="5">
    <source>
        <dbReference type="Google" id="ProtNLM"/>
    </source>
</evidence>
<comment type="caution">
    <text evidence="3">The sequence shown here is derived from an EMBL/GenBank/DDBJ whole genome shotgun (WGS) entry which is preliminary data.</text>
</comment>
<feature type="transmembrane region" description="Helical" evidence="2">
    <location>
        <begin position="21"/>
        <end position="41"/>
    </location>
</feature>
<evidence type="ECO:0000256" key="1">
    <source>
        <dbReference type="SAM" id="MobiDB-lite"/>
    </source>
</evidence>
<evidence type="ECO:0000313" key="3">
    <source>
        <dbReference type="EMBL" id="OYO22442.1"/>
    </source>
</evidence>
<name>A0A255H4H5_9ACTN</name>
<proteinExistence type="predicted"/>
<dbReference type="EMBL" id="NMVQ01000011">
    <property type="protein sequence ID" value="OYO22442.1"/>
    <property type="molecule type" value="Genomic_DNA"/>
</dbReference>
<feature type="region of interest" description="Disordered" evidence="1">
    <location>
        <begin position="97"/>
        <end position="185"/>
    </location>
</feature>
<dbReference type="NCBIfam" id="TIGR03544">
    <property type="entry name" value="DivI1A_domain"/>
    <property type="match status" value="1"/>
</dbReference>
<reference evidence="3 4" key="1">
    <citation type="submission" date="2017-07" db="EMBL/GenBank/DDBJ databases">
        <title>Draft whole genome sequences of clinical Proprionibacteriaceae strains.</title>
        <authorList>
            <person name="Bernier A.-M."/>
            <person name="Bernard K."/>
            <person name="Domingo M.-C."/>
        </authorList>
    </citation>
    <scope>NUCLEOTIDE SEQUENCE [LARGE SCALE GENOMIC DNA]</scope>
    <source>
        <strain evidence="3 4">NML 130396</strain>
    </source>
</reference>
<dbReference type="Gene3D" id="6.10.250.660">
    <property type="match status" value="1"/>
</dbReference>
<feature type="compositionally biased region" description="Basic and acidic residues" evidence="1">
    <location>
        <begin position="97"/>
        <end position="107"/>
    </location>
</feature>
<protein>
    <recommendedName>
        <fullName evidence="5">DivIVA domain-containing protein</fullName>
    </recommendedName>
</protein>
<dbReference type="InterPro" id="IPR019933">
    <property type="entry name" value="DivIVA_domain"/>
</dbReference>
<dbReference type="AlphaFoldDB" id="A0A255H4H5"/>
<gene>
    <name evidence="3" type="ORF">CGZ93_07870</name>
</gene>
<keyword evidence="4" id="KW-1185">Reference proteome</keyword>
<keyword evidence="2" id="KW-0472">Membrane</keyword>